<accession>A0A4D6WQG7</accession>
<protein>
    <submittedName>
        <fullName evidence="1">Uncharacterized protein</fullName>
    </submittedName>
</protein>
<geneLocation type="plastid" evidence="1"/>
<sequence length="461" mass="55206">MILILFNAVVENYCKRFDEFNVINIKHFKYHRSILIFLSKITNSLSESNRPLLIKRNKYQLINRNLLQKLVNKYWQETIFISKPNVLSDNYINKLKTNGLSIYGSNDYKNFLLEFSKALLNGKVQVCMNNNVIDSSIFIYNNDIHFKYIWKKGFNVSSNYLLNKQKIVKKISLLSNTYIRNSILPIFAITNQYNQLVMFESADKRSLQKNNFSELSMFFNKIYSKKIYTGLLFINPEDASEYQEYISSKYNYSTRSNYIQAFIGQLNLYYKLVYSSIYNTEFRLIPDLKEVSELIYRYQYYKNIYFDQNQKYGKNYFQGQPLYSIKSILATNKNNKTKVLINYSYNIKNKYNINKYQAIFLNYKTALLAWNQFKEENSHYNLPNKPLLHISNLENFLNKHNKDDTNIIFVPSFDTYKFIKNHMKFKKTNNINKIFIRNTLSFKNFMTRALWSLTSRQPINW</sequence>
<keyword evidence="1" id="KW-0934">Plastid</keyword>
<dbReference type="AlphaFoldDB" id="A0A4D6WQG7"/>
<name>A0A4D6WQG7_9FLOR</name>
<gene>
    <name evidence="1" type="primary">orf461</name>
</gene>
<dbReference type="EMBL" id="MK814637">
    <property type="protein sequence ID" value="QCI05636.1"/>
    <property type="molecule type" value="Genomic_DNA"/>
</dbReference>
<evidence type="ECO:0000313" key="1">
    <source>
        <dbReference type="EMBL" id="QCI05636.1"/>
    </source>
</evidence>
<reference evidence="1" key="1">
    <citation type="journal article" date="2019" name="Mol. Phylogenet. Evol.">
        <title>Morphological evolution and classification of the red algal order Ceramiales inferred using plastid phylogenomics.</title>
        <authorList>
            <person name="Diaz-Tapia P."/>
            <person name="Pasella M.M."/>
            <person name="Verbruggen H."/>
            <person name="Maggs C.A."/>
        </authorList>
    </citation>
    <scope>NUCLEOTIDE SEQUENCE</scope>
    <source>
        <strain evidence="1">PD2928_5</strain>
    </source>
</reference>
<organism evidence="1">
    <name type="scientific">Cryptopleura ramosa</name>
    <dbReference type="NCBI Taxonomy" id="131094"/>
    <lineage>
        <taxon>Eukaryota</taxon>
        <taxon>Rhodophyta</taxon>
        <taxon>Florideophyceae</taxon>
        <taxon>Rhodymeniophycidae</taxon>
        <taxon>Ceramiales</taxon>
        <taxon>Delesseriaceae</taxon>
        <taxon>Cryptopleura</taxon>
    </lineage>
</organism>
<proteinExistence type="predicted"/>
<reference evidence="1" key="2">
    <citation type="submission" date="2019-04" db="EMBL/GenBank/DDBJ databases">
        <authorList>
            <person name="Pasella M."/>
        </authorList>
    </citation>
    <scope>NUCLEOTIDE SEQUENCE</scope>
    <source>
        <strain evidence="1">PD2928_5</strain>
    </source>
</reference>